<dbReference type="Proteomes" id="UP001056120">
    <property type="component" value="Linkage Group LG17"/>
</dbReference>
<dbReference type="EMBL" id="CM042034">
    <property type="protein sequence ID" value="KAI3762724.1"/>
    <property type="molecule type" value="Genomic_DNA"/>
</dbReference>
<organism evidence="1 2">
    <name type="scientific">Smallanthus sonchifolius</name>
    <dbReference type="NCBI Taxonomy" id="185202"/>
    <lineage>
        <taxon>Eukaryota</taxon>
        <taxon>Viridiplantae</taxon>
        <taxon>Streptophyta</taxon>
        <taxon>Embryophyta</taxon>
        <taxon>Tracheophyta</taxon>
        <taxon>Spermatophyta</taxon>
        <taxon>Magnoliopsida</taxon>
        <taxon>eudicotyledons</taxon>
        <taxon>Gunneridae</taxon>
        <taxon>Pentapetalae</taxon>
        <taxon>asterids</taxon>
        <taxon>campanulids</taxon>
        <taxon>Asterales</taxon>
        <taxon>Asteraceae</taxon>
        <taxon>Asteroideae</taxon>
        <taxon>Heliantheae alliance</taxon>
        <taxon>Millerieae</taxon>
        <taxon>Smallanthus</taxon>
    </lineage>
</organism>
<reference evidence="2" key="1">
    <citation type="journal article" date="2022" name="Mol. Ecol. Resour.">
        <title>The genomes of chicory, endive, great burdock and yacon provide insights into Asteraceae palaeo-polyploidization history and plant inulin production.</title>
        <authorList>
            <person name="Fan W."/>
            <person name="Wang S."/>
            <person name="Wang H."/>
            <person name="Wang A."/>
            <person name="Jiang F."/>
            <person name="Liu H."/>
            <person name="Zhao H."/>
            <person name="Xu D."/>
            <person name="Zhang Y."/>
        </authorList>
    </citation>
    <scope>NUCLEOTIDE SEQUENCE [LARGE SCALE GENOMIC DNA]</scope>
    <source>
        <strain evidence="2">cv. Yunnan</strain>
    </source>
</reference>
<evidence type="ECO:0000313" key="2">
    <source>
        <dbReference type="Proteomes" id="UP001056120"/>
    </source>
</evidence>
<accession>A0ACB9EV38</accession>
<keyword evidence="2" id="KW-1185">Reference proteome</keyword>
<evidence type="ECO:0000313" key="1">
    <source>
        <dbReference type="EMBL" id="KAI3762724.1"/>
    </source>
</evidence>
<name>A0ACB9EV38_9ASTR</name>
<proteinExistence type="predicted"/>
<protein>
    <submittedName>
        <fullName evidence="1">Uncharacterized protein</fullName>
    </submittedName>
</protein>
<gene>
    <name evidence="1" type="ORF">L1987_53165</name>
</gene>
<reference evidence="1 2" key="2">
    <citation type="journal article" date="2022" name="Mol. Ecol. Resour.">
        <title>The genomes of chicory, endive, great burdock and yacon provide insights into Asteraceae paleo-polyploidization history and plant inulin production.</title>
        <authorList>
            <person name="Fan W."/>
            <person name="Wang S."/>
            <person name="Wang H."/>
            <person name="Wang A."/>
            <person name="Jiang F."/>
            <person name="Liu H."/>
            <person name="Zhao H."/>
            <person name="Xu D."/>
            <person name="Zhang Y."/>
        </authorList>
    </citation>
    <scope>NUCLEOTIDE SEQUENCE [LARGE SCALE GENOMIC DNA]</scope>
    <source>
        <strain evidence="2">cv. Yunnan</strain>
        <tissue evidence="1">Leaves</tissue>
    </source>
</reference>
<sequence length="97" mass="10909">MESIEPFTKNQIERGRISEEVEERDILALPLLSHFVSISRCPAAQGFSIGYFQLCLAFKILQAVEVVDVDQQNQMVSELNGSMMKCLRNQNEGFGAL</sequence>
<comment type="caution">
    <text evidence="1">The sequence shown here is derived from an EMBL/GenBank/DDBJ whole genome shotgun (WGS) entry which is preliminary data.</text>
</comment>